<dbReference type="OrthoDB" id="2315391at2759"/>
<dbReference type="Proteomes" id="UP000789405">
    <property type="component" value="Unassembled WGS sequence"/>
</dbReference>
<dbReference type="EMBL" id="CAJVPY010003085">
    <property type="protein sequence ID" value="CAG8581058.1"/>
    <property type="molecule type" value="Genomic_DNA"/>
</dbReference>
<evidence type="ECO:0000313" key="1">
    <source>
        <dbReference type="EMBL" id="CAG8581058.1"/>
    </source>
</evidence>
<organism evidence="1 2">
    <name type="scientific">Dentiscutata erythropus</name>
    <dbReference type="NCBI Taxonomy" id="1348616"/>
    <lineage>
        <taxon>Eukaryota</taxon>
        <taxon>Fungi</taxon>
        <taxon>Fungi incertae sedis</taxon>
        <taxon>Mucoromycota</taxon>
        <taxon>Glomeromycotina</taxon>
        <taxon>Glomeromycetes</taxon>
        <taxon>Diversisporales</taxon>
        <taxon>Gigasporaceae</taxon>
        <taxon>Dentiscutata</taxon>
    </lineage>
</organism>
<comment type="caution">
    <text evidence="1">The sequence shown here is derived from an EMBL/GenBank/DDBJ whole genome shotgun (WGS) entry which is preliminary data.</text>
</comment>
<keyword evidence="2" id="KW-1185">Reference proteome</keyword>
<gene>
    <name evidence="1" type="ORF">DERYTH_LOCUS6690</name>
</gene>
<proteinExistence type="predicted"/>
<dbReference type="AlphaFoldDB" id="A0A9N9BXZ7"/>
<reference evidence="1" key="1">
    <citation type="submission" date="2021-06" db="EMBL/GenBank/DDBJ databases">
        <authorList>
            <person name="Kallberg Y."/>
            <person name="Tangrot J."/>
            <person name="Rosling A."/>
        </authorList>
    </citation>
    <scope>NUCLEOTIDE SEQUENCE</scope>
    <source>
        <strain evidence="1">MA453B</strain>
    </source>
</reference>
<accession>A0A9N9BXZ7</accession>
<sequence length="430" mass="50596">MIWPNDSKANELKLWKFETPIKTDNEELRILNENLTINNTLPPVITVEEIIKIIIKDAKRIRTSKSSTKIDMPLQQRDFKMAFDKIKDNIRANEWEMTGRANYCCVELFEYTKHNLKSPESWVDVHFEYLHMNFANSLLLDEYDYELTATVSFGLRIAYAFFIEREEYDMTFQEFRARALMYGKDIFIFEFVIRCCYNSLKLHDTQKLFLYLHIDEFQFIDAWDAQAIILNKTPSEFFKNMICDISKYMVGRSYTFIQPFLSGTAPQAVFAQKNASTISFYLADCPLLDKASMIRIMDHFATKFEAPTFSNNVYKWKLCSPILQLLISTGGLPRALELLLITCFTQISDGKKFFLKLERHDYNNIYTRVKNDLEMLYRIYEDVKNNARLAMKLIYHCVEGIPVSDKDYLDEKSPHLTMENLQRGHIILSP</sequence>
<name>A0A9N9BXZ7_9GLOM</name>
<evidence type="ECO:0000313" key="2">
    <source>
        <dbReference type="Proteomes" id="UP000789405"/>
    </source>
</evidence>
<protein>
    <submittedName>
        <fullName evidence="1">9628_t:CDS:1</fullName>
    </submittedName>
</protein>